<evidence type="ECO:0000256" key="1">
    <source>
        <dbReference type="SAM" id="MobiDB-lite"/>
    </source>
</evidence>
<name>A0A160T928_9CHLR</name>
<dbReference type="KEGG" id="pbf:CFX0092_B0785"/>
<sequence length="83" mass="9310">MFNFLIGKNALKNRVTLFNRLQPGFVYQRRVLNPPVNARQPTGAPPAAERQPLPATRHPPPAIRHPPPATPHSSFVIRHSSFN</sequence>
<dbReference type="AlphaFoldDB" id="A0A160T928"/>
<evidence type="ECO:0000313" key="3">
    <source>
        <dbReference type="Proteomes" id="UP000215027"/>
    </source>
</evidence>
<gene>
    <name evidence="2" type="ORF">CFX0092_B0785</name>
</gene>
<reference evidence="2" key="1">
    <citation type="submission" date="2016-01" db="EMBL/GenBank/DDBJ databases">
        <authorList>
            <person name="Mcilroy J.S."/>
            <person name="Karst M S."/>
            <person name="Albertsen M."/>
        </authorList>
    </citation>
    <scope>NUCLEOTIDE SEQUENCE</scope>
    <source>
        <strain evidence="2">Cfx-K</strain>
    </source>
</reference>
<dbReference type="Proteomes" id="UP000215027">
    <property type="component" value="Chromosome II"/>
</dbReference>
<dbReference type="EMBL" id="LN890656">
    <property type="protein sequence ID" value="CUS06319.1"/>
    <property type="molecule type" value="Genomic_DNA"/>
</dbReference>
<organism evidence="2 3">
    <name type="scientific">Candidatus Promineifilum breve</name>
    <dbReference type="NCBI Taxonomy" id="1806508"/>
    <lineage>
        <taxon>Bacteria</taxon>
        <taxon>Bacillati</taxon>
        <taxon>Chloroflexota</taxon>
        <taxon>Ardenticatenia</taxon>
        <taxon>Candidatus Promineifilales</taxon>
        <taxon>Candidatus Promineifilaceae</taxon>
        <taxon>Candidatus Promineifilum</taxon>
    </lineage>
</organism>
<feature type="region of interest" description="Disordered" evidence="1">
    <location>
        <begin position="34"/>
        <end position="83"/>
    </location>
</feature>
<accession>A0A160T928</accession>
<feature type="compositionally biased region" description="Pro residues" evidence="1">
    <location>
        <begin position="57"/>
        <end position="70"/>
    </location>
</feature>
<keyword evidence="3" id="KW-1185">Reference proteome</keyword>
<evidence type="ECO:0000313" key="2">
    <source>
        <dbReference type="EMBL" id="CUS06319.1"/>
    </source>
</evidence>
<protein>
    <submittedName>
        <fullName evidence="2">Uncharacterized protein</fullName>
    </submittedName>
</protein>
<proteinExistence type="predicted"/>